<proteinExistence type="predicted"/>
<reference evidence="1" key="1">
    <citation type="submission" date="2022-11" db="EMBL/GenBank/DDBJ databases">
        <authorList>
            <person name="Petersen C."/>
        </authorList>
    </citation>
    <scope>NUCLEOTIDE SEQUENCE</scope>
    <source>
        <strain evidence="1">IBT 20477</strain>
    </source>
</reference>
<accession>A0A9W9IWX6</accession>
<organism evidence="1 2">
    <name type="scientific">Penicillium cf. viridicatum</name>
    <dbReference type="NCBI Taxonomy" id="2972119"/>
    <lineage>
        <taxon>Eukaryota</taxon>
        <taxon>Fungi</taxon>
        <taxon>Dikarya</taxon>
        <taxon>Ascomycota</taxon>
        <taxon>Pezizomycotina</taxon>
        <taxon>Eurotiomycetes</taxon>
        <taxon>Eurotiomycetidae</taxon>
        <taxon>Eurotiales</taxon>
        <taxon>Aspergillaceae</taxon>
        <taxon>Penicillium</taxon>
    </lineage>
</organism>
<protein>
    <submittedName>
        <fullName evidence="1">Uncharacterized protein</fullName>
    </submittedName>
</protein>
<comment type="caution">
    <text evidence="1">The sequence shown here is derived from an EMBL/GenBank/DDBJ whole genome shotgun (WGS) entry which is preliminary data.</text>
</comment>
<name>A0A9W9IWX6_9EURO</name>
<sequence>MQGNLAPMWALTGLKNEPVKSRDGAANGVVEDEVILPDKVSHQTLERQEVSCFVAVHLKGMRLHRPDTHEA</sequence>
<keyword evidence="2" id="KW-1185">Reference proteome</keyword>
<dbReference type="AlphaFoldDB" id="A0A9W9IWX6"/>
<evidence type="ECO:0000313" key="2">
    <source>
        <dbReference type="Proteomes" id="UP001150942"/>
    </source>
</evidence>
<dbReference type="EMBL" id="JAPQKQ010000008">
    <property type="protein sequence ID" value="KAJ5186613.1"/>
    <property type="molecule type" value="Genomic_DNA"/>
</dbReference>
<dbReference type="Proteomes" id="UP001150942">
    <property type="component" value="Unassembled WGS sequence"/>
</dbReference>
<reference evidence="1" key="2">
    <citation type="journal article" date="2023" name="IMA Fungus">
        <title>Comparative genomic study of the Penicillium genus elucidates a diverse pangenome and 15 lateral gene transfer events.</title>
        <authorList>
            <person name="Petersen C."/>
            <person name="Sorensen T."/>
            <person name="Nielsen M.R."/>
            <person name="Sondergaard T.E."/>
            <person name="Sorensen J.L."/>
            <person name="Fitzpatrick D.A."/>
            <person name="Frisvad J.C."/>
            <person name="Nielsen K.L."/>
        </authorList>
    </citation>
    <scope>NUCLEOTIDE SEQUENCE</scope>
    <source>
        <strain evidence="1">IBT 20477</strain>
    </source>
</reference>
<evidence type="ECO:0000313" key="1">
    <source>
        <dbReference type="EMBL" id="KAJ5186613.1"/>
    </source>
</evidence>
<gene>
    <name evidence="1" type="ORF">N7449_011377</name>
</gene>